<evidence type="ECO:0000313" key="1">
    <source>
        <dbReference type="EMBL" id="PKX97415.1"/>
    </source>
</evidence>
<dbReference type="RefSeq" id="XP_024686010.1">
    <property type="nucleotide sequence ID" value="XM_024821013.1"/>
</dbReference>
<name>A0A2I1CIF0_ASPN1</name>
<dbReference type="EMBL" id="MSZS01000002">
    <property type="protein sequence ID" value="PKX97415.1"/>
    <property type="molecule type" value="Genomic_DNA"/>
</dbReference>
<organism evidence="1 2">
    <name type="scientific">Aspergillus novofumigatus (strain IBT 16806)</name>
    <dbReference type="NCBI Taxonomy" id="1392255"/>
    <lineage>
        <taxon>Eukaryota</taxon>
        <taxon>Fungi</taxon>
        <taxon>Dikarya</taxon>
        <taxon>Ascomycota</taxon>
        <taxon>Pezizomycotina</taxon>
        <taxon>Eurotiomycetes</taxon>
        <taxon>Eurotiomycetidae</taxon>
        <taxon>Eurotiales</taxon>
        <taxon>Aspergillaceae</taxon>
        <taxon>Aspergillus</taxon>
        <taxon>Aspergillus subgen. Fumigati</taxon>
    </lineage>
</organism>
<dbReference type="VEuPathDB" id="FungiDB:P174DRAFT_109932"/>
<sequence length="163" mass="19007">MYTLLYLEDPITPPGYSTPKSCRGLLFVPRENIRSLYYLLVPWVSIPSEIESGKVRSATSFSMPLPRYKRFKYGQHSSTALWVDSGRAARVILNKSTRRPFWHRSFNPGYQYSLFSRLRHPTEQMRGDIPLAPCHCRSFKVRWKKNPKGVGEYLPLQHSDENL</sequence>
<dbReference type="AlphaFoldDB" id="A0A2I1CIF0"/>
<gene>
    <name evidence="1" type="ORF">P174DRAFT_109932</name>
</gene>
<reference evidence="2" key="1">
    <citation type="journal article" date="2018" name="Proc. Natl. Acad. Sci. U.S.A.">
        <title>Linking secondary metabolites to gene clusters through genome sequencing of six diverse Aspergillus species.</title>
        <authorList>
            <person name="Kaerboelling I."/>
            <person name="Vesth T.C."/>
            <person name="Frisvad J.C."/>
            <person name="Nybo J.L."/>
            <person name="Theobald S."/>
            <person name="Kuo A."/>
            <person name="Bowyer P."/>
            <person name="Matsuda Y."/>
            <person name="Mondo S."/>
            <person name="Lyhne E.K."/>
            <person name="Kogle M.E."/>
            <person name="Clum A."/>
            <person name="Lipzen A."/>
            <person name="Salamov A."/>
            <person name="Ngan C.Y."/>
            <person name="Daum C."/>
            <person name="Chiniquy J."/>
            <person name="Barry K."/>
            <person name="LaButti K."/>
            <person name="Haridas S."/>
            <person name="Simmons B.A."/>
            <person name="Magnuson J.K."/>
            <person name="Mortensen U.H."/>
            <person name="Larsen T.O."/>
            <person name="Grigoriev I.V."/>
            <person name="Baker S.E."/>
            <person name="Andersen M.R."/>
        </authorList>
    </citation>
    <scope>NUCLEOTIDE SEQUENCE [LARGE SCALE GENOMIC DNA]</scope>
    <source>
        <strain evidence="2">IBT 16806</strain>
    </source>
</reference>
<comment type="caution">
    <text evidence="1">The sequence shown here is derived from an EMBL/GenBank/DDBJ whole genome shotgun (WGS) entry which is preliminary data.</text>
</comment>
<evidence type="ECO:0000313" key="2">
    <source>
        <dbReference type="Proteomes" id="UP000234474"/>
    </source>
</evidence>
<dbReference type="GeneID" id="36528339"/>
<proteinExistence type="predicted"/>
<protein>
    <submittedName>
        <fullName evidence="1">Uncharacterized protein</fullName>
    </submittedName>
</protein>
<dbReference type="Proteomes" id="UP000234474">
    <property type="component" value="Unassembled WGS sequence"/>
</dbReference>
<accession>A0A2I1CIF0</accession>
<keyword evidence="2" id="KW-1185">Reference proteome</keyword>